<evidence type="ECO:0000313" key="2">
    <source>
        <dbReference type="EMBL" id="OXU30601.1"/>
    </source>
</evidence>
<evidence type="ECO:0000256" key="1">
    <source>
        <dbReference type="SAM" id="SignalP"/>
    </source>
</evidence>
<keyword evidence="3" id="KW-1185">Reference proteome</keyword>
<gene>
    <name evidence="2" type="ORF">TSAR_007813</name>
</gene>
<dbReference type="AlphaFoldDB" id="A0A232FIM5"/>
<accession>A0A232FIM5</accession>
<sequence>MERAGNFTFRVIFLFWVAKFISKACSQFNKIHLRNSSVNVRIEKIVDASCTISRGCVTVTSNLTCSPRSFQD</sequence>
<feature type="chain" id="PRO_5012534021" description="Secreted protein" evidence="1">
    <location>
        <begin position="27"/>
        <end position="72"/>
    </location>
</feature>
<comment type="caution">
    <text evidence="2">The sequence shown here is derived from an EMBL/GenBank/DDBJ whole genome shotgun (WGS) entry which is preliminary data.</text>
</comment>
<organism evidence="2 3">
    <name type="scientific">Trichomalopsis sarcophagae</name>
    <dbReference type="NCBI Taxonomy" id="543379"/>
    <lineage>
        <taxon>Eukaryota</taxon>
        <taxon>Metazoa</taxon>
        <taxon>Ecdysozoa</taxon>
        <taxon>Arthropoda</taxon>
        <taxon>Hexapoda</taxon>
        <taxon>Insecta</taxon>
        <taxon>Pterygota</taxon>
        <taxon>Neoptera</taxon>
        <taxon>Endopterygota</taxon>
        <taxon>Hymenoptera</taxon>
        <taxon>Apocrita</taxon>
        <taxon>Proctotrupomorpha</taxon>
        <taxon>Chalcidoidea</taxon>
        <taxon>Pteromalidae</taxon>
        <taxon>Pteromalinae</taxon>
        <taxon>Trichomalopsis</taxon>
    </lineage>
</organism>
<proteinExistence type="predicted"/>
<name>A0A232FIM5_9HYME</name>
<dbReference type="Proteomes" id="UP000215335">
    <property type="component" value="Unassembled WGS sequence"/>
</dbReference>
<reference evidence="2 3" key="1">
    <citation type="journal article" date="2017" name="Curr. Biol.">
        <title>The Evolution of Venom by Co-option of Single-Copy Genes.</title>
        <authorList>
            <person name="Martinson E.O."/>
            <person name="Mrinalini"/>
            <person name="Kelkar Y.D."/>
            <person name="Chang C.H."/>
            <person name="Werren J.H."/>
        </authorList>
    </citation>
    <scope>NUCLEOTIDE SEQUENCE [LARGE SCALE GENOMIC DNA]</scope>
    <source>
        <strain evidence="2 3">Alberta</strain>
        <tissue evidence="2">Whole body</tissue>
    </source>
</reference>
<evidence type="ECO:0008006" key="4">
    <source>
        <dbReference type="Google" id="ProtNLM"/>
    </source>
</evidence>
<feature type="signal peptide" evidence="1">
    <location>
        <begin position="1"/>
        <end position="26"/>
    </location>
</feature>
<evidence type="ECO:0000313" key="3">
    <source>
        <dbReference type="Proteomes" id="UP000215335"/>
    </source>
</evidence>
<keyword evidence="1" id="KW-0732">Signal</keyword>
<dbReference type="EMBL" id="NNAY01000143">
    <property type="protein sequence ID" value="OXU30601.1"/>
    <property type="molecule type" value="Genomic_DNA"/>
</dbReference>
<protein>
    <recommendedName>
        <fullName evidence="4">Secreted protein</fullName>
    </recommendedName>
</protein>